<gene>
    <name evidence="1" type="ORF">K457DRAFT_494172</name>
</gene>
<accession>A0A197KHE8</accession>
<proteinExistence type="predicted"/>
<dbReference type="EMBL" id="KV442013">
    <property type="protein sequence ID" value="OAQ35779.1"/>
    <property type="molecule type" value="Genomic_DNA"/>
</dbReference>
<name>A0A197KHE8_9FUNG</name>
<evidence type="ECO:0008006" key="3">
    <source>
        <dbReference type="Google" id="ProtNLM"/>
    </source>
</evidence>
<keyword evidence="2" id="KW-1185">Reference proteome</keyword>
<dbReference type="Gene3D" id="3.80.10.10">
    <property type="entry name" value="Ribonuclease Inhibitor"/>
    <property type="match status" value="1"/>
</dbReference>
<sequence>MESPNRKKDTSSSSIVSSLPELVNLIGHNLSPSELVPCLQVSRLWNHTLLPLVWHTINPRKRAWKPDKLEQWVRTSFVNNCHLVRDLTADWDVLLETAAGRCRNLISLVVHIVARTPSEYLYYSSSSSSTTANDQPPPPLGLSWIFNENENVLRNNPRQRRDMEWFWQLVDQNPGLVCVHFPHTAFINILSQVYILETVSRIKHLRELNTRLMTLDLSALLDTLPQLERLECSPSRGTATLSKNHSKLQQLKYLDSVQVSRFIEVLKHLPRLESLVLSRITPEKGPSTSTYEILCETVSTTGVTFPQVRELRVYWMSRHEERYVMVMLGLFPELRRVWLPHTFGDVRKAMWEKCYWLEEINGRRVGVVDEWKERRVKDAAEGVRN</sequence>
<dbReference type="OrthoDB" id="2448048at2759"/>
<dbReference type="Proteomes" id="UP000078512">
    <property type="component" value="Unassembled WGS sequence"/>
</dbReference>
<evidence type="ECO:0000313" key="2">
    <source>
        <dbReference type="Proteomes" id="UP000078512"/>
    </source>
</evidence>
<protein>
    <recommendedName>
        <fullName evidence="3">F-box domain-containing protein</fullName>
    </recommendedName>
</protein>
<dbReference type="InterPro" id="IPR032675">
    <property type="entry name" value="LRR_dom_sf"/>
</dbReference>
<reference evidence="1 2" key="1">
    <citation type="submission" date="2016-05" db="EMBL/GenBank/DDBJ databases">
        <title>Genome sequencing reveals origins of a unique bacterial endosymbiosis in the earliest lineages of terrestrial Fungi.</title>
        <authorList>
            <consortium name="DOE Joint Genome Institute"/>
            <person name="Uehling J."/>
            <person name="Gryganskyi A."/>
            <person name="Hameed K."/>
            <person name="Tschaplinski T."/>
            <person name="Misztal P."/>
            <person name="Wu S."/>
            <person name="Desiro A."/>
            <person name="Vande Pol N."/>
            <person name="Du Z.-Y."/>
            <person name="Zienkiewicz A."/>
            <person name="Zienkiewicz K."/>
            <person name="Morin E."/>
            <person name="Tisserant E."/>
            <person name="Splivallo R."/>
            <person name="Hainaut M."/>
            <person name="Henrissat B."/>
            <person name="Ohm R."/>
            <person name="Kuo A."/>
            <person name="Yan J."/>
            <person name="Lipzen A."/>
            <person name="Nolan M."/>
            <person name="Labutti K."/>
            <person name="Barry K."/>
            <person name="Goldstein A."/>
            <person name="Labbe J."/>
            <person name="Schadt C."/>
            <person name="Tuskan G."/>
            <person name="Grigoriev I."/>
            <person name="Martin F."/>
            <person name="Vilgalys R."/>
            <person name="Bonito G."/>
        </authorList>
    </citation>
    <scope>NUCLEOTIDE SEQUENCE [LARGE SCALE GENOMIC DNA]</scope>
    <source>
        <strain evidence="1 2">AG-77</strain>
    </source>
</reference>
<evidence type="ECO:0000313" key="1">
    <source>
        <dbReference type="EMBL" id="OAQ35779.1"/>
    </source>
</evidence>
<organism evidence="1 2">
    <name type="scientific">Linnemannia elongata AG-77</name>
    <dbReference type="NCBI Taxonomy" id="1314771"/>
    <lineage>
        <taxon>Eukaryota</taxon>
        <taxon>Fungi</taxon>
        <taxon>Fungi incertae sedis</taxon>
        <taxon>Mucoromycota</taxon>
        <taxon>Mortierellomycotina</taxon>
        <taxon>Mortierellomycetes</taxon>
        <taxon>Mortierellales</taxon>
        <taxon>Mortierellaceae</taxon>
        <taxon>Linnemannia</taxon>
    </lineage>
</organism>
<dbReference type="AlphaFoldDB" id="A0A197KHE8"/>
<dbReference type="SUPFAM" id="SSF52047">
    <property type="entry name" value="RNI-like"/>
    <property type="match status" value="1"/>
</dbReference>